<dbReference type="Pfam" id="PF04892">
    <property type="entry name" value="VanZ"/>
    <property type="match status" value="1"/>
</dbReference>
<keyword evidence="1" id="KW-1133">Transmembrane helix</keyword>
<dbReference type="AlphaFoldDB" id="A0ABD5ZQT5"/>
<organism evidence="3 4">
    <name type="scientific">Halosegnis marinus</name>
    <dbReference type="NCBI Taxonomy" id="3034023"/>
    <lineage>
        <taxon>Archaea</taxon>
        <taxon>Methanobacteriati</taxon>
        <taxon>Methanobacteriota</taxon>
        <taxon>Stenosarchaea group</taxon>
        <taxon>Halobacteria</taxon>
        <taxon>Halobacteriales</taxon>
        <taxon>Natronomonadaceae</taxon>
        <taxon>Halosegnis</taxon>
    </lineage>
</organism>
<sequence>MRRLPVPALPRVVRYGSVLLVAAVIAYFSLTGRPPRVPDAGPWWDKRLHLVAYAGLGLALAYATLDERRLWLRVAVILGAVFVYGSGIELVQWTLPRRYFGVGDILANLAGGVVATAWLALERVVRYVPLPSGVTVEES</sequence>
<dbReference type="Proteomes" id="UP001596398">
    <property type="component" value="Unassembled WGS sequence"/>
</dbReference>
<feature type="transmembrane region" description="Helical" evidence="1">
    <location>
        <begin position="50"/>
        <end position="65"/>
    </location>
</feature>
<proteinExistence type="predicted"/>
<comment type="caution">
    <text evidence="3">The sequence shown here is derived from an EMBL/GenBank/DDBJ whole genome shotgun (WGS) entry which is preliminary data.</text>
</comment>
<accession>A0ABD5ZQT5</accession>
<keyword evidence="1" id="KW-0472">Membrane</keyword>
<evidence type="ECO:0000313" key="3">
    <source>
        <dbReference type="EMBL" id="MFC7235569.1"/>
    </source>
</evidence>
<feature type="transmembrane region" description="Helical" evidence="1">
    <location>
        <begin position="12"/>
        <end position="30"/>
    </location>
</feature>
<reference evidence="3 4" key="1">
    <citation type="journal article" date="2019" name="Int. J. Syst. Evol. Microbiol.">
        <title>The Global Catalogue of Microorganisms (GCM) 10K type strain sequencing project: providing services to taxonomists for standard genome sequencing and annotation.</title>
        <authorList>
            <consortium name="The Broad Institute Genomics Platform"/>
            <consortium name="The Broad Institute Genome Sequencing Center for Infectious Disease"/>
            <person name="Wu L."/>
            <person name="Ma J."/>
        </authorList>
    </citation>
    <scope>NUCLEOTIDE SEQUENCE [LARGE SCALE GENOMIC DNA]</scope>
    <source>
        <strain evidence="3 4">DT85</strain>
    </source>
</reference>
<evidence type="ECO:0000259" key="2">
    <source>
        <dbReference type="Pfam" id="PF04892"/>
    </source>
</evidence>
<feature type="transmembrane region" description="Helical" evidence="1">
    <location>
        <begin position="70"/>
        <end position="87"/>
    </location>
</feature>
<protein>
    <submittedName>
        <fullName evidence="3">VanZ family protein</fullName>
    </submittedName>
</protein>
<dbReference type="PANTHER" id="PTHR28008">
    <property type="entry name" value="DOMAIN PROTEIN, PUTATIVE (AFU_ORTHOLOGUE AFUA_3G10980)-RELATED"/>
    <property type="match status" value="1"/>
</dbReference>
<name>A0ABD5ZQT5_9EURY</name>
<keyword evidence="1" id="KW-0812">Transmembrane</keyword>
<gene>
    <name evidence="3" type="ORF">ACFQJ4_09615</name>
</gene>
<feature type="transmembrane region" description="Helical" evidence="1">
    <location>
        <begin position="99"/>
        <end position="121"/>
    </location>
</feature>
<dbReference type="RefSeq" id="WP_276233704.1">
    <property type="nucleotide sequence ID" value="NZ_CP119802.1"/>
</dbReference>
<evidence type="ECO:0000313" key="4">
    <source>
        <dbReference type="Proteomes" id="UP001596398"/>
    </source>
</evidence>
<dbReference type="NCBIfam" id="NF037970">
    <property type="entry name" value="vanZ_1"/>
    <property type="match status" value="1"/>
</dbReference>
<dbReference type="PANTHER" id="PTHR28008:SF1">
    <property type="entry name" value="DOMAIN PROTEIN, PUTATIVE (AFU_ORTHOLOGUE AFUA_3G10980)-RELATED"/>
    <property type="match status" value="1"/>
</dbReference>
<evidence type="ECO:0000256" key="1">
    <source>
        <dbReference type="SAM" id="Phobius"/>
    </source>
</evidence>
<dbReference type="EMBL" id="JBHTAP010000001">
    <property type="protein sequence ID" value="MFC7235569.1"/>
    <property type="molecule type" value="Genomic_DNA"/>
</dbReference>
<dbReference type="InterPro" id="IPR006976">
    <property type="entry name" value="VanZ-like"/>
</dbReference>
<keyword evidence="4" id="KW-1185">Reference proteome</keyword>
<feature type="domain" description="VanZ-like" evidence="2">
    <location>
        <begin position="44"/>
        <end position="117"/>
    </location>
</feature>
<dbReference type="GeneID" id="79267265"/>